<comment type="caution">
    <text evidence="13">The sequence shown here is derived from an EMBL/GenBank/DDBJ whole genome shotgun (WGS) entry which is preliminary data.</text>
</comment>
<evidence type="ECO:0000313" key="14">
    <source>
        <dbReference type="Proteomes" id="UP000287651"/>
    </source>
</evidence>
<feature type="domain" description="Leucine-rich repeat-containing N-terminal plant-type" evidence="12">
    <location>
        <begin position="88"/>
        <end position="123"/>
    </location>
</feature>
<dbReference type="InterPro" id="IPR032675">
    <property type="entry name" value="LRR_dom_sf"/>
</dbReference>
<dbReference type="Gene3D" id="3.80.10.10">
    <property type="entry name" value="Ribonuclease Inhibitor"/>
    <property type="match status" value="3"/>
</dbReference>
<evidence type="ECO:0000256" key="7">
    <source>
        <dbReference type="ARBA" id="ARBA00022737"/>
    </source>
</evidence>
<dbReference type="FunFam" id="3.80.10.10:FF:000095">
    <property type="entry name" value="LRR receptor-like serine/threonine-protein kinase GSO1"/>
    <property type="match status" value="1"/>
</dbReference>
<dbReference type="SMART" id="SM00369">
    <property type="entry name" value="LRR_TYP"/>
    <property type="match status" value="9"/>
</dbReference>
<comment type="similarity">
    <text evidence="2">Belongs to the RLP family.</text>
</comment>
<accession>A0A426XR66</accession>
<evidence type="ECO:0000256" key="4">
    <source>
        <dbReference type="ARBA" id="ARBA00022614"/>
    </source>
</evidence>
<organism evidence="13 14">
    <name type="scientific">Ensete ventricosum</name>
    <name type="common">Abyssinian banana</name>
    <name type="synonym">Musa ensete</name>
    <dbReference type="NCBI Taxonomy" id="4639"/>
    <lineage>
        <taxon>Eukaryota</taxon>
        <taxon>Viridiplantae</taxon>
        <taxon>Streptophyta</taxon>
        <taxon>Embryophyta</taxon>
        <taxon>Tracheophyta</taxon>
        <taxon>Spermatophyta</taxon>
        <taxon>Magnoliopsida</taxon>
        <taxon>Liliopsida</taxon>
        <taxon>Zingiberales</taxon>
        <taxon>Musaceae</taxon>
        <taxon>Ensete</taxon>
    </lineage>
</organism>
<evidence type="ECO:0000256" key="5">
    <source>
        <dbReference type="ARBA" id="ARBA00022692"/>
    </source>
</evidence>
<comment type="subcellular location">
    <subcellularLocation>
        <location evidence="1">Cell membrane</location>
        <topology evidence="1">Single-pass type I membrane protein</topology>
    </subcellularLocation>
</comment>
<evidence type="ECO:0000256" key="1">
    <source>
        <dbReference type="ARBA" id="ARBA00004251"/>
    </source>
</evidence>
<keyword evidence="8 11" id="KW-1133">Transmembrane helix</keyword>
<keyword evidence="4" id="KW-0433">Leucine-rich repeat</keyword>
<feature type="transmembrane region" description="Helical" evidence="11">
    <location>
        <begin position="64"/>
        <end position="85"/>
    </location>
</feature>
<protein>
    <recommendedName>
        <fullName evidence="12">Leucine-rich repeat-containing N-terminal plant-type domain-containing protein</fullName>
    </recommendedName>
</protein>
<dbReference type="AlphaFoldDB" id="A0A426XR66"/>
<gene>
    <name evidence="13" type="ORF">B296_00037080</name>
</gene>
<keyword evidence="3" id="KW-1003">Cell membrane</keyword>
<evidence type="ECO:0000256" key="2">
    <source>
        <dbReference type="ARBA" id="ARBA00009592"/>
    </source>
</evidence>
<keyword evidence="7" id="KW-0677">Repeat</keyword>
<dbReference type="Pfam" id="PF00560">
    <property type="entry name" value="LRR_1"/>
    <property type="match status" value="8"/>
</dbReference>
<dbReference type="EMBL" id="AMZH03018181">
    <property type="protein sequence ID" value="RRT41940.1"/>
    <property type="molecule type" value="Genomic_DNA"/>
</dbReference>
<dbReference type="Pfam" id="PF08263">
    <property type="entry name" value="LRRNT_2"/>
    <property type="match status" value="1"/>
</dbReference>
<dbReference type="InterPro" id="IPR046956">
    <property type="entry name" value="RLP23-like"/>
</dbReference>
<dbReference type="SUPFAM" id="SSF52047">
    <property type="entry name" value="RNI-like"/>
    <property type="match status" value="1"/>
</dbReference>
<dbReference type="Proteomes" id="UP000287651">
    <property type="component" value="Unassembled WGS sequence"/>
</dbReference>
<evidence type="ECO:0000256" key="3">
    <source>
        <dbReference type="ARBA" id="ARBA00022475"/>
    </source>
</evidence>
<dbReference type="PRINTS" id="PR00019">
    <property type="entry name" value="LEURICHRPT"/>
</dbReference>
<proteinExistence type="inferred from homology"/>
<dbReference type="FunFam" id="3.80.10.10:FF:000539">
    <property type="entry name" value="LRR receptor-like serine/threonine-protein kinase EFR"/>
    <property type="match status" value="1"/>
</dbReference>
<evidence type="ECO:0000313" key="13">
    <source>
        <dbReference type="EMBL" id="RRT41940.1"/>
    </source>
</evidence>
<dbReference type="PANTHER" id="PTHR48063">
    <property type="entry name" value="LRR RECEPTOR-LIKE KINASE"/>
    <property type="match status" value="1"/>
</dbReference>
<dbReference type="InterPro" id="IPR001611">
    <property type="entry name" value="Leu-rich_rpt"/>
</dbReference>
<evidence type="ECO:0000259" key="12">
    <source>
        <dbReference type="Pfam" id="PF08263"/>
    </source>
</evidence>
<dbReference type="GO" id="GO:0005886">
    <property type="term" value="C:plasma membrane"/>
    <property type="evidence" value="ECO:0007669"/>
    <property type="project" value="UniProtKB-SubCell"/>
</dbReference>
<sequence length="881" mass="94646">MANNLTFPSGMSAPKRASFSSSSPAALSFFPSSSFPILRSFHSPQTHSYPLPAPAMASLDRKFVSFLLLLLTSLVAAAAEAGLGIDAGDRDALLRFRSQLNDPRLSLASWNGSNCTTWAGISCENRTGRVVGIDLGDSGLSGAALPLLCNLSLLETLVLSGNDFSGPIPHCFGRLQALRTLDLGRNKLQGSLPPEMAGLWRLEELVLAGNPGVGGLFPEWIGTFSYRLNRLDLGSTSVQGEIPEGLFHLSSLKFLDLSGNCLVGDLKDFEQPLVLLNLAQNQLSGTLPCFSASAGSLSVLNLAGNALVGGIPTCISSLRALTELNLSSNGLQYRISPRLIFSDKLLVLDLSSNELSGPIPGSLVEEPERAELLLLNLSSNQLSGEIPAEMTELRSLQGLFLSQNQLTGEIPVAIGNLTYLQSLDLSYNLLSGPIPVSLAGCFQLWQLKLDHNNLSGALHPELDALDSLRILDLAGNRISGEIPLPLAGCKSLEVVDLSSNELGGELSGAILKWQNLRFLSLARNHFSGDLPNWMFSFQYLRSLNLSGNHFSGFIPDGDFNVSDEFNGNSNEPYDGFSMVLVPVSVNFAGSRQLEFNYKLHSQVGIDLSNNALRGEIPEGLIGLRGLEYLNLSYNDLTGRIPGNLEKMGKLKRLDLSHNSLSGEVPASISGLRELEALNLSYNCLSGPVPTREGLQRFPGAFAGNPALCMEFSGKGCDTEASLPAGKVIGASGGGDDGWMSVGAFWISASSRWLELFITTHCAQSLAAALWCRRRRGDLKKKKKGHHASRRCATLVDVLRDVVVDGPISYLREVSDRPLFFGLPKDSGFTSCFSPSMTARRCRKHALNKVLAVAAPARSPCSPSITGSVGNPFLLIRRIGFF</sequence>
<name>A0A426XR66_ENSVE</name>
<dbReference type="Pfam" id="PF13855">
    <property type="entry name" value="LRR_8"/>
    <property type="match status" value="2"/>
</dbReference>
<evidence type="ECO:0000256" key="6">
    <source>
        <dbReference type="ARBA" id="ARBA00022729"/>
    </source>
</evidence>
<dbReference type="InterPro" id="IPR003591">
    <property type="entry name" value="Leu-rich_rpt_typical-subtyp"/>
</dbReference>
<keyword evidence="9 11" id="KW-0472">Membrane</keyword>
<dbReference type="Pfam" id="PF13516">
    <property type="entry name" value="LRR_6"/>
    <property type="match status" value="1"/>
</dbReference>
<evidence type="ECO:0000256" key="10">
    <source>
        <dbReference type="ARBA" id="ARBA00023180"/>
    </source>
</evidence>
<dbReference type="FunFam" id="3.80.10.10:FF:000111">
    <property type="entry name" value="LRR receptor-like serine/threonine-protein kinase ERECTA"/>
    <property type="match status" value="1"/>
</dbReference>
<keyword evidence="10" id="KW-0325">Glycoprotein</keyword>
<evidence type="ECO:0000256" key="9">
    <source>
        <dbReference type="ARBA" id="ARBA00023136"/>
    </source>
</evidence>
<keyword evidence="5 11" id="KW-0812">Transmembrane</keyword>
<keyword evidence="6" id="KW-0732">Signal</keyword>
<evidence type="ECO:0000256" key="11">
    <source>
        <dbReference type="SAM" id="Phobius"/>
    </source>
</evidence>
<evidence type="ECO:0000256" key="8">
    <source>
        <dbReference type="ARBA" id="ARBA00022989"/>
    </source>
</evidence>
<dbReference type="InterPro" id="IPR013210">
    <property type="entry name" value="LRR_N_plant-typ"/>
</dbReference>
<dbReference type="SUPFAM" id="SSF52058">
    <property type="entry name" value="L domain-like"/>
    <property type="match status" value="1"/>
</dbReference>
<reference evidence="13 14" key="1">
    <citation type="journal article" date="2014" name="Agronomy (Basel)">
        <title>A Draft Genome Sequence for Ensete ventricosum, the Drought-Tolerant Tree Against Hunger.</title>
        <authorList>
            <person name="Harrison J."/>
            <person name="Moore K.A."/>
            <person name="Paszkiewicz K."/>
            <person name="Jones T."/>
            <person name="Grant M."/>
            <person name="Ambacheew D."/>
            <person name="Muzemil S."/>
            <person name="Studholme D.J."/>
        </authorList>
    </citation>
    <scope>NUCLEOTIDE SEQUENCE [LARGE SCALE GENOMIC DNA]</scope>
</reference>